<dbReference type="EMBL" id="CAEZYU010000010">
    <property type="protein sequence ID" value="CAB4731577.1"/>
    <property type="molecule type" value="Genomic_DNA"/>
</dbReference>
<gene>
    <name evidence="2" type="ORF">UFOPK2766_00350</name>
</gene>
<feature type="transmembrane region" description="Helical" evidence="1">
    <location>
        <begin position="111"/>
        <end position="131"/>
    </location>
</feature>
<keyword evidence="1" id="KW-1133">Transmembrane helix</keyword>
<proteinExistence type="predicted"/>
<feature type="transmembrane region" description="Helical" evidence="1">
    <location>
        <begin position="172"/>
        <end position="192"/>
    </location>
</feature>
<name>A0A6J6SAK4_9ZZZZ</name>
<keyword evidence="1" id="KW-0812">Transmembrane</keyword>
<protein>
    <submittedName>
        <fullName evidence="2">Unannotated protein</fullName>
    </submittedName>
</protein>
<organism evidence="2">
    <name type="scientific">freshwater metagenome</name>
    <dbReference type="NCBI Taxonomy" id="449393"/>
    <lineage>
        <taxon>unclassified sequences</taxon>
        <taxon>metagenomes</taxon>
        <taxon>ecological metagenomes</taxon>
    </lineage>
</organism>
<evidence type="ECO:0000313" key="2">
    <source>
        <dbReference type="EMBL" id="CAB4731577.1"/>
    </source>
</evidence>
<feature type="transmembrane region" description="Helical" evidence="1">
    <location>
        <begin position="143"/>
        <end position="160"/>
    </location>
</feature>
<dbReference type="AlphaFoldDB" id="A0A6J6SAK4"/>
<keyword evidence="1" id="KW-0472">Membrane</keyword>
<accession>A0A6J6SAK4</accession>
<evidence type="ECO:0000256" key="1">
    <source>
        <dbReference type="SAM" id="Phobius"/>
    </source>
</evidence>
<sequence>MILVLLLGAAWAGTHSVPAHSVPDHSVSRWRGWLPVLTALAVGLVLSLPMLIQQFFADGPGNLSEVLSSRNPPGQQLGLQTGLRTLSQVFDPTNFLPKSWFPQVIEPDRLASIWVVLVALLAVIVLDVLVLRRRLQPRAALSFALLLLLAGVWFAARLPVRLFGVPMALVRWAWPLSLFVCVVSLDALCSILQEQRLMRRSKPATITSAASVPSQAFRWGFFAAVVVLTLANLVPRDEGSGARREFRVAVNETISDAGQVIETLNQPLIKVNYHPLAAETTVALMDYLDERGLSFAVSDPVVLGQAGTYRAPTGTETVTVVLAGGSAALDAPAPGFERIAITDPLSDQELRWFIRERALVEERLGLFLDRYLTEKQLQEQVRVSKNARLNLKETGWAALLCGEYAELPVGSQQVEQLVVSNQDRQRLCSLSTKIEGGLVAVDVGPPPQP</sequence>
<reference evidence="2" key="1">
    <citation type="submission" date="2020-05" db="EMBL/GenBank/DDBJ databases">
        <authorList>
            <person name="Chiriac C."/>
            <person name="Salcher M."/>
            <person name="Ghai R."/>
            <person name="Kavagutti S V."/>
        </authorList>
    </citation>
    <scope>NUCLEOTIDE SEQUENCE</scope>
</reference>